<dbReference type="PRINTS" id="PR00455">
    <property type="entry name" value="HTHTETR"/>
</dbReference>
<accession>A0A6I6J9P3</accession>
<proteinExistence type="predicted"/>
<dbReference type="SUPFAM" id="SSF46689">
    <property type="entry name" value="Homeodomain-like"/>
    <property type="match status" value="1"/>
</dbReference>
<evidence type="ECO:0000256" key="1">
    <source>
        <dbReference type="ARBA" id="ARBA00023015"/>
    </source>
</evidence>
<dbReference type="GO" id="GO:0000976">
    <property type="term" value="F:transcription cis-regulatory region binding"/>
    <property type="evidence" value="ECO:0007669"/>
    <property type="project" value="TreeGrafter"/>
</dbReference>
<dbReference type="PANTHER" id="PTHR30055">
    <property type="entry name" value="HTH-TYPE TRANSCRIPTIONAL REGULATOR RUTR"/>
    <property type="match status" value="1"/>
</dbReference>
<dbReference type="Pfam" id="PF00440">
    <property type="entry name" value="TetR_N"/>
    <property type="match status" value="1"/>
</dbReference>
<dbReference type="GO" id="GO:0003700">
    <property type="term" value="F:DNA-binding transcription factor activity"/>
    <property type="evidence" value="ECO:0007669"/>
    <property type="project" value="TreeGrafter"/>
</dbReference>
<evidence type="ECO:0000256" key="2">
    <source>
        <dbReference type="ARBA" id="ARBA00023125"/>
    </source>
</evidence>
<sequence length="198" mass="22437">MGNNTMSADMRTRVIKAAADCFDERGVEGTEYSHIAEAAGVSIEDIKSEFGSKEELALDAQSYEIERLTDEYLANMPDASPRDAVKFIFRTRLSFIEAKPNRTKLFLSEAIQGKSPWSERLDQVIWHVSIELASLLERGIREGRFEKNTDAQLVVRALTSIYLTGVVTIGMRREKIVAKDVWDFIEPQIDLIFDCIRA</sequence>
<keyword evidence="3" id="KW-0804">Transcription</keyword>
<dbReference type="SUPFAM" id="SSF48498">
    <property type="entry name" value="Tetracyclin repressor-like, C-terminal domain"/>
    <property type="match status" value="1"/>
</dbReference>
<dbReference type="RefSeq" id="WP_158946752.1">
    <property type="nucleotide sequence ID" value="NZ_CP046400.1"/>
</dbReference>
<keyword evidence="7" id="KW-1185">Reference proteome</keyword>
<dbReference type="EMBL" id="CP046400">
    <property type="protein sequence ID" value="QGY39526.1"/>
    <property type="molecule type" value="Genomic_DNA"/>
</dbReference>
<dbReference type="AlphaFoldDB" id="A0A6I6J9P3"/>
<name>A0A6I6J9P3_9BACT</name>
<dbReference type="InterPro" id="IPR050109">
    <property type="entry name" value="HTH-type_TetR-like_transc_reg"/>
</dbReference>
<evidence type="ECO:0000313" key="6">
    <source>
        <dbReference type="EMBL" id="QGY39526.1"/>
    </source>
</evidence>
<dbReference type="InterPro" id="IPR036271">
    <property type="entry name" value="Tet_transcr_reg_TetR-rel_C_sf"/>
</dbReference>
<evidence type="ECO:0000256" key="4">
    <source>
        <dbReference type="PROSITE-ProRule" id="PRU00335"/>
    </source>
</evidence>
<evidence type="ECO:0000256" key="3">
    <source>
        <dbReference type="ARBA" id="ARBA00023163"/>
    </source>
</evidence>
<dbReference type="PROSITE" id="PS50977">
    <property type="entry name" value="HTH_TETR_2"/>
    <property type="match status" value="1"/>
</dbReference>
<keyword evidence="2 4" id="KW-0238">DNA-binding</keyword>
<dbReference type="InterPro" id="IPR009057">
    <property type="entry name" value="Homeodomain-like_sf"/>
</dbReference>
<feature type="DNA-binding region" description="H-T-H motif" evidence="4">
    <location>
        <begin position="31"/>
        <end position="50"/>
    </location>
</feature>
<dbReference type="PANTHER" id="PTHR30055:SF234">
    <property type="entry name" value="HTH-TYPE TRANSCRIPTIONAL REGULATOR BETI"/>
    <property type="match status" value="1"/>
</dbReference>
<organism evidence="6 7">
    <name type="scientific">Pseudodesulfovibrio cashew</name>
    <dbReference type="NCBI Taxonomy" id="2678688"/>
    <lineage>
        <taxon>Bacteria</taxon>
        <taxon>Pseudomonadati</taxon>
        <taxon>Thermodesulfobacteriota</taxon>
        <taxon>Desulfovibrionia</taxon>
        <taxon>Desulfovibrionales</taxon>
        <taxon>Desulfovibrionaceae</taxon>
    </lineage>
</organism>
<dbReference type="KEGG" id="psel:GM415_05125"/>
<dbReference type="Proteomes" id="UP000428328">
    <property type="component" value="Chromosome"/>
</dbReference>
<gene>
    <name evidence="6" type="ORF">GM415_05125</name>
</gene>
<evidence type="ECO:0000259" key="5">
    <source>
        <dbReference type="PROSITE" id="PS50977"/>
    </source>
</evidence>
<feature type="domain" description="HTH tetR-type" evidence="5">
    <location>
        <begin position="8"/>
        <end position="68"/>
    </location>
</feature>
<dbReference type="Gene3D" id="1.10.10.60">
    <property type="entry name" value="Homeodomain-like"/>
    <property type="match status" value="1"/>
</dbReference>
<dbReference type="InterPro" id="IPR001647">
    <property type="entry name" value="HTH_TetR"/>
</dbReference>
<evidence type="ECO:0000313" key="7">
    <source>
        <dbReference type="Proteomes" id="UP000428328"/>
    </source>
</evidence>
<reference evidence="6 7" key="1">
    <citation type="submission" date="2019-11" db="EMBL/GenBank/DDBJ databases">
        <authorList>
            <person name="Zheng R.K."/>
            <person name="Sun C.M."/>
        </authorList>
    </citation>
    <scope>NUCLEOTIDE SEQUENCE [LARGE SCALE GENOMIC DNA]</scope>
    <source>
        <strain evidence="6 7">SRB007</strain>
    </source>
</reference>
<dbReference type="Gene3D" id="1.10.357.10">
    <property type="entry name" value="Tetracycline Repressor, domain 2"/>
    <property type="match status" value="1"/>
</dbReference>
<keyword evidence="1" id="KW-0805">Transcription regulation</keyword>
<protein>
    <submittedName>
        <fullName evidence="6">TetR family transcriptional regulator</fullName>
    </submittedName>
</protein>